<dbReference type="GO" id="GO:0006355">
    <property type="term" value="P:regulation of DNA-templated transcription"/>
    <property type="evidence" value="ECO:0007669"/>
    <property type="project" value="UniProtKB-ARBA"/>
</dbReference>
<evidence type="ECO:0000256" key="3">
    <source>
        <dbReference type="ARBA" id="ARBA00023163"/>
    </source>
</evidence>
<dbReference type="KEGG" id="rlt:Rleg2_4754"/>
<keyword evidence="5" id="KW-0614">Plasmid</keyword>
<sequence>MDNNLDASQGEWLGSPRAFTVERHVADTMASAHWHDHIEVNLLLEGSMTYLFNGKQEFVEAGHLVLFWAAIPHQTIFVTPESPLICIYLPLVDFLALPIDAASRQAVLQGAFISEVETFSSTSAARERWVDDWLKGDNARRQLVKDETSIVVRRLMLDHVRKRAAPPPVPKLSGPEVKYAQVLTELISRQYSEELTLPSIARHAHVHPTTANRAFRSVLGISVMEYLGRYRLARAMQRLAETDDPILNIMNDCGFGSTARFYDAFKKTDGNDAETVPHFRPALIDPT</sequence>
<dbReference type="InterPro" id="IPR011051">
    <property type="entry name" value="RmlC_Cupin_sf"/>
</dbReference>
<keyword evidence="2" id="KW-0238">DNA-binding</keyword>
<evidence type="ECO:0000259" key="4">
    <source>
        <dbReference type="PROSITE" id="PS01124"/>
    </source>
</evidence>
<dbReference type="SUPFAM" id="SSF51182">
    <property type="entry name" value="RmlC-like cupins"/>
    <property type="match status" value="1"/>
</dbReference>
<feature type="domain" description="HTH araC/xylS-type" evidence="4">
    <location>
        <begin position="181"/>
        <end position="270"/>
    </location>
</feature>
<dbReference type="GO" id="GO:0003677">
    <property type="term" value="F:DNA binding"/>
    <property type="evidence" value="ECO:0007669"/>
    <property type="project" value="UniProtKB-KW"/>
</dbReference>
<dbReference type="SUPFAM" id="SSF46689">
    <property type="entry name" value="Homeodomain-like"/>
    <property type="match status" value="2"/>
</dbReference>
<evidence type="ECO:0000313" key="5">
    <source>
        <dbReference type="EMBL" id="ACI57999.1"/>
    </source>
</evidence>
<dbReference type="InterPro" id="IPR013096">
    <property type="entry name" value="Cupin_2"/>
</dbReference>
<dbReference type="InterPro" id="IPR009057">
    <property type="entry name" value="Homeodomain-like_sf"/>
</dbReference>
<dbReference type="SMART" id="SM00342">
    <property type="entry name" value="HTH_ARAC"/>
    <property type="match status" value="1"/>
</dbReference>
<dbReference type="PANTHER" id="PTHR46796">
    <property type="entry name" value="HTH-TYPE TRANSCRIPTIONAL ACTIVATOR RHAS-RELATED"/>
    <property type="match status" value="1"/>
</dbReference>
<accession>A0ABF7QV82</accession>
<dbReference type="Gene3D" id="1.10.10.60">
    <property type="entry name" value="Homeodomain-like"/>
    <property type="match status" value="1"/>
</dbReference>
<dbReference type="Pfam" id="PF07883">
    <property type="entry name" value="Cupin_2"/>
    <property type="match status" value="1"/>
</dbReference>
<dbReference type="InterPro" id="IPR014710">
    <property type="entry name" value="RmlC-like_jellyroll"/>
</dbReference>
<geneLocation type="plasmid" evidence="5 6">
    <name>pRLG201</name>
</geneLocation>
<evidence type="ECO:0000313" key="6">
    <source>
        <dbReference type="Proteomes" id="UP000008330"/>
    </source>
</evidence>
<dbReference type="Pfam" id="PF12833">
    <property type="entry name" value="HTH_18"/>
    <property type="match status" value="1"/>
</dbReference>
<organism evidence="5 6">
    <name type="scientific">Rhizobium leguminosarum bv. trifolii (strain WSM2304)</name>
    <dbReference type="NCBI Taxonomy" id="395492"/>
    <lineage>
        <taxon>Bacteria</taxon>
        <taxon>Pseudomonadati</taxon>
        <taxon>Pseudomonadota</taxon>
        <taxon>Alphaproteobacteria</taxon>
        <taxon>Hyphomicrobiales</taxon>
        <taxon>Rhizobiaceae</taxon>
        <taxon>Rhizobium/Agrobacterium group</taxon>
        <taxon>Rhizobium</taxon>
    </lineage>
</organism>
<dbReference type="InterPro" id="IPR018060">
    <property type="entry name" value="HTH_AraC"/>
</dbReference>
<proteinExistence type="predicted"/>
<name>A0ABF7QV82_RHILW</name>
<dbReference type="Gene3D" id="2.60.120.10">
    <property type="entry name" value="Jelly Rolls"/>
    <property type="match status" value="1"/>
</dbReference>
<dbReference type="PROSITE" id="PS01124">
    <property type="entry name" value="HTH_ARAC_FAMILY_2"/>
    <property type="match status" value="1"/>
</dbReference>
<dbReference type="EMBL" id="CP001192">
    <property type="protein sequence ID" value="ACI57999.1"/>
    <property type="molecule type" value="Genomic_DNA"/>
</dbReference>
<dbReference type="InterPro" id="IPR050204">
    <property type="entry name" value="AraC_XylS_family_regulators"/>
</dbReference>
<reference evidence="5 6" key="1">
    <citation type="journal article" date="2010" name="Stand. Genomic Sci.">
        <title>Complete genome sequence of Rhizobium leguminosarum bv trifolii strain WSM2304, an effective microsymbiont of the South American clover Trifolium polymorphum.</title>
        <authorList>
            <person name="Reeve W."/>
            <person name="O'Hara G."/>
            <person name="Chain P."/>
            <person name="Ardley J."/>
            <person name="Brau L."/>
            <person name="Nandesena K."/>
            <person name="Tiwari R."/>
            <person name="Malfatti S."/>
            <person name="Kiss H."/>
            <person name="Lapidus A."/>
            <person name="Copeland A."/>
            <person name="Nolan M."/>
            <person name="Land M."/>
            <person name="Ivanova N."/>
            <person name="Mavromatis K."/>
            <person name="Markowitz V."/>
            <person name="Kyrpides N."/>
            <person name="Melino V."/>
            <person name="Denton M."/>
            <person name="Yates R."/>
            <person name="Howieson J."/>
        </authorList>
    </citation>
    <scope>NUCLEOTIDE SEQUENCE [LARGE SCALE GENOMIC DNA]</scope>
    <source>
        <strain evidence="5 6">WSM2304</strain>
    </source>
</reference>
<evidence type="ECO:0000256" key="1">
    <source>
        <dbReference type="ARBA" id="ARBA00023015"/>
    </source>
</evidence>
<dbReference type="Proteomes" id="UP000008330">
    <property type="component" value="Plasmid pRLG201"/>
</dbReference>
<dbReference type="RefSeq" id="WP_012555740.1">
    <property type="nucleotide sequence ID" value="NC_011368.1"/>
</dbReference>
<keyword evidence="6" id="KW-1185">Reference proteome</keyword>
<protein>
    <submittedName>
        <fullName evidence="5">Transcriptional regulator, AraC family</fullName>
    </submittedName>
</protein>
<keyword evidence="3" id="KW-0804">Transcription</keyword>
<dbReference type="AlphaFoldDB" id="A0ABF7QV82"/>
<evidence type="ECO:0000256" key="2">
    <source>
        <dbReference type="ARBA" id="ARBA00023125"/>
    </source>
</evidence>
<keyword evidence="1" id="KW-0805">Transcription regulation</keyword>
<gene>
    <name evidence="5" type="ordered locus">Rleg2_4754</name>
</gene>